<gene>
    <name evidence="2" type="primary">bel-2</name>
</gene>
<evidence type="ECO:0000313" key="2">
    <source>
        <dbReference type="EMBL" id="BBP08258.1"/>
    </source>
</evidence>
<dbReference type="EMBL" id="LC510606">
    <property type="protein sequence ID" value="BBP08258.1"/>
    <property type="molecule type" value="Genomic_DNA"/>
</dbReference>
<reference evidence="2" key="1">
    <citation type="submission" date="2019-11" db="EMBL/GenBank/DDBJ databases">
        <title>Bovine foamy virus strain Ibaraki, complete genome.</title>
        <authorList>
            <person name="Okamoto M."/>
            <person name="Haga T."/>
        </authorList>
    </citation>
    <scope>NUCLEOTIDE SEQUENCE</scope>
    <source>
        <strain evidence="2">Ibaraki</strain>
    </source>
</reference>
<feature type="compositionally biased region" description="Acidic residues" evidence="1">
    <location>
        <begin position="272"/>
        <end position="285"/>
    </location>
</feature>
<accession>A0A5S9M059</accession>
<proteinExistence type="predicted"/>
<sequence length="335" mass="38407">MTLDAVITHWKWQNQYSPGGPTVLWSQRSRLGCWETQMRLPGFGQVMIKAHRNGTLMMICSGHDPKLQNDMCCGPPVCYGIFWPEGLHEREQQCWPTIIRFNQGHPALFDNSSASFSETQKYLRGTPELDFIRFKNSVNYTPASGPMITWKSLKFQTAQLEDMRNPRIGQIGFSTNLGPGIHAYGPAMPSRQERVWWKDHPEISKGQPPFTCPEDWLECEEDSENEELSVSPLTGWEPHRDLKKWVNFALPYGWSLMDPLGNRFRSQRKDDSDESTSTDSEEELQEIQQINPAEVGPSRPPGGYSKLRRRRRVPAARLYATTDSSEEDLDLKTSQ</sequence>
<name>A0A5S9M059_9RETR</name>
<feature type="region of interest" description="Disordered" evidence="1">
    <location>
        <begin position="265"/>
        <end position="335"/>
    </location>
</feature>
<organism evidence="2">
    <name type="scientific">Bovine foamy virus</name>
    <dbReference type="NCBI Taxonomy" id="207343"/>
    <lineage>
        <taxon>Viruses</taxon>
        <taxon>Riboviria</taxon>
        <taxon>Pararnavirae</taxon>
        <taxon>Artverviricota</taxon>
        <taxon>Revtraviricetes</taxon>
        <taxon>Ortervirales</taxon>
        <taxon>Retroviridae</taxon>
        <taxon>Spumaretrovirinae</taxon>
        <taxon>Bovispumavirus</taxon>
        <taxon>Bovispumavirus bostau</taxon>
    </lineage>
</organism>
<evidence type="ECO:0000256" key="1">
    <source>
        <dbReference type="SAM" id="MobiDB-lite"/>
    </source>
</evidence>
<protein>
    <submittedName>
        <fullName evidence="2">Orf-2</fullName>
    </submittedName>
</protein>